<dbReference type="PROSITE" id="PS51192">
    <property type="entry name" value="HELICASE_ATP_BIND_1"/>
    <property type="match status" value="1"/>
</dbReference>
<dbReference type="SMART" id="SM00490">
    <property type="entry name" value="HELICc"/>
    <property type="match status" value="1"/>
</dbReference>
<dbReference type="Pfam" id="PF20470">
    <property type="entry name" value="HTH_61"/>
    <property type="match status" value="1"/>
</dbReference>
<feature type="active site" evidence="13">
    <location>
        <position position="837"/>
    </location>
</feature>
<comment type="subunit">
    <text evidence="13">Homodimer.</text>
</comment>
<dbReference type="Proteomes" id="UP000887560">
    <property type="component" value="Unplaced"/>
</dbReference>
<name>A0A915PAS3_9BILA</name>
<evidence type="ECO:0000256" key="6">
    <source>
        <dbReference type="ARBA" id="ARBA00022801"/>
    </source>
</evidence>
<dbReference type="WBParaSite" id="scf7180000423667.g11469">
    <property type="protein sequence ID" value="scf7180000423667.g11469"/>
    <property type="gene ID" value="scf7180000423667.g11469"/>
</dbReference>
<dbReference type="GO" id="GO:0016887">
    <property type="term" value="F:ATP hydrolysis activity"/>
    <property type="evidence" value="ECO:0007669"/>
    <property type="project" value="InterPro"/>
</dbReference>
<evidence type="ECO:0000259" key="15">
    <source>
        <dbReference type="PROSITE" id="PS51194"/>
    </source>
</evidence>
<dbReference type="Pfam" id="PF21099">
    <property type="entry name" value="POLQ_helical"/>
    <property type="match status" value="1"/>
</dbReference>
<keyword evidence="6 13" id="KW-0378">Hydrolase</keyword>
<evidence type="ECO:0000256" key="7">
    <source>
        <dbReference type="ARBA" id="ARBA00022806"/>
    </source>
</evidence>
<dbReference type="PROSITE" id="PS51194">
    <property type="entry name" value="HELICASE_CTER"/>
    <property type="match status" value="1"/>
</dbReference>
<dbReference type="AlphaFoldDB" id="A0A915PAS3"/>
<accession>A0A915PAS3</accession>
<sequence length="1114" mass="126150">MDVWNTYKEAKGVNNSLYDWQKEFLQDEQLIIKRKNFVLWLPTGAGKTLVAELLLLRELLIKRKSCILILPYVAIVQEKIVSLSRLSEKLGFIIEEYAASKGRFPPIKHRNAYSIYVCTIEKAKGLINSMLEKGRMNEIGMVVVDELHMLGETGGRGAILEQSLCKLMFHQQNQQQIQIIGMSATLGNVDELCQFLSAKKFRTNFRPVKLIERIKMQDRLYLLDKEGNWTIEMNLPKKNVSNLMQGQVLIFCPTKMNCENLCKLLTNLCPQEFREHRSKERLAILSQLKDEHEGRICPILEAGIKSGVAYHHSGLTNDERLLVEAAYKTGIISIICCTSTLAAGVNLPARRVIIRSPHIGKQMLKKSQYLQMIGRAGRAGLDEKGDCITIVKNGTESVAFRNMLNNPLEPCISGLCDDQQREAFFLDLIVLKICSTIDDLYQIFKKSLYGIQKHDDTELRILTEKTVQSLLANQMVLQPEVDHFFSTQIGIATFNANFNPQVALDINRDLSENLSQGIVLSSHFHLLYNCVQMDVEVTNLDWNLFHNEYLTLKKEERDLLHLMGLTEGTIVQFILYASNKMNISVKAQRFYVAFMLRQIWEQRPLWEVAQHFDVPRGWLQSNLQSALAQASSIIRFAERTPSLWALRSLLPEMVKRLSECARLELIPLLSIDCVKVGRARLLYEHGYKTVGSIAKVLPEKLIGDLDGKLNLMQARRIINSAKTIIRDQIAEKTEELEQLGATDLFEFIKPVNNQNKNNYYSSFTTKNSTNNISTCIKMFCMEQQQELESNLKNVIEQRSLKWVFVGGKGGVGKTTCSCALAVRLAKDRRSVLIISTDPAHNISDAFSQKFNSVPSKVNGFDNLYAMEVDGTGLGDGDGPSMGQDEGKGDIFSAGKKLLAEFAGGLPGIDEATSFSQMIKLVQSMDFEIVLFDTAPTGHTLRLLQFPSVIEKGLGKFLALKSQFLPMFSQITPMLGLNDISMESTASRLEETLQIVRQINGEFKDPNLTTFVCVCIAEFLSMYETERLVQELTKQEIDVHNIIVNQLLFPEKDAKGNITCKKCQSRYNIQQKYLEQISELYEDFHITKLPLLESEVRGPQMIKGFSERLVNSSMV</sequence>
<dbReference type="GO" id="GO:0005783">
    <property type="term" value="C:endoplasmic reticulum"/>
    <property type="evidence" value="ECO:0007669"/>
    <property type="project" value="UniProtKB-SubCell"/>
</dbReference>
<feature type="binding site" evidence="13">
    <location>
        <position position="1059"/>
    </location>
    <ligand>
        <name>Zn(2+)</name>
        <dbReference type="ChEBI" id="CHEBI:29105"/>
        <note>ligand shared between dimeric partners</note>
    </ligand>
</feature>
<keyword evidence="5" id="KW-0227">DNA damage</keyword>
<dbReference type="GO" id="GO:0046872">
    <property type="term" value="F:metal ion binding"/>
    <property type="evidence" value="ECO:0007669"/>
    <property type="project" value="UniProtKB-KW"/>
</dbReference>
<keyword evidence="16" id="KW-1185">Reference proteome</keyword>
<keyword evidence="13" id="KW-0479">Metal-binding</keyword>
<evidence type="ECO:0000256" key="12">
    <source>
        <dbReference type="ARBA" id="ARBA00048988"/>
    </source>
</evidence>
<feature type="binding site" evidence="13">
    <location>
        <begin position="808"/>
        <end position="815"/>
    </location>
    <ligand>
        <name>ATP</name>
        <dbReference type="ChEBI" id="CHEBI:30616"/>
    </ligand>
</feature>
<comment type="function">
    <text evidence="13">ATPase required for the post-translational delivery of tail-anchored (TA) proteins to the endoplasmic reticulum. Recognizes and selectively binds the transmembrane domain of TA proteins in the cytosol. This complex then targets to the endoplasmic reticulum by membrane-bound receptors, where the tail-anchored protein is released for insertion. This process is regulated by ATP binding and hydrolysis. ATP binding drives the homodimer towards the closed dimer state, facilitating recognition of newly synthesized TA membrane proteins. ATP hydrolysis is required for insertion. Subsequently, the homodimer reverts towards the open dimer state, lowering its affinity for the membrane-bound receptor, and returning it to the cytosol to initiate a new round of targeting.</text>
</comment>
<dbReference type="GO" id="GO:0045048">
    <property type="term" value="P:protein insertion into ER membrane"/>
    <property type="evidence" value="ECO:0007669"/>
    <property type="project" value="UniProtKB-UniRule"/>
</dbReference>
<dbReference type="SUPFAM" id="SSF52540">
    <property type="entry name" value="P-loop containing nucleoside triphosphate hydrolases"/>
    <property type="match status" value="2"/>
</dbReference>
<dbReference type="Pfam" id="PF00271">
    <property type="entry name" value="Helicase_C"/>
    <property type="match status" value="1"/>
</dbReference>
<dbReference type="PANTHER" id="PTHR47961:SF12">
    <property type="entry name" value="HELICASE POLQ-LIKE"/>
    <property type="match status" value="1"/>
</dbReference>
<organism evidence="16 17">
    <name type="scientific">Meloidogyne floridensis</name>
    <dbReference type="NCBI Taxonomy" id="298350"/>
    <lineage>
        <taxon>Eukaryota</taxon>
        <taxon>Metazoa</taxon>
        <taxon>Ecdysozoa</taxon>
        <taxon>Nematoda</taxon>
        <taxon>Chromadorea</taxon>
        <taxon>Rhabditida</taxon>
        <taxon>Tylenchina</taxon>
        <taxon>Tylenchomorpha</taxon>
        <taxon>Tylenchoidea</taxon>
        <taxon>Meloidogynidae</taxon>
        <taxon>Meloidogyninae</taxon>
        <taxon>Meloidogyne</taxon>
    </lineage>
</organism>
<keyword evidence="10" id="KW-0234">DNA repair</keyword>
<dbReference type="Pfam" id="PF00270">
    <property type="entry name" value="DEAD"/>
    <property type="match status" value="1"/>
</dbReference>
<dbReference type="GO" id="GO:0005524">
    <property type="term" value="F:ATP binding"/>
    <property type="evidence" value="ECO:0007669"/>
    <property type="project" value="UniProtKB-UniRule"/>
</dbReference>
<evidence type="ECO:0000313" key="17">
    <source>
        <dbReference type="WBParaSite" id="scf7180000423667.g11469"/>
    </source>
</evidence>
<feature type="binding site" evidence="13">
    <location>
        <position position="1062"/>
    </location>
    <ligand>
        <name>Zn(2+)</name>
        <dbReference type="ChEBI" id="CHEBI:29105"/>
        <note>ligand shared between dimeric partners</note>
    </ligand>
</feature>
<dbReference type="InterPro" id="IPR025723">
    <property type="entry name" value="ArsA/GET3_ATPase-like"/>
</dbReference>
<dbReference type="FunFam" id="3.40.50.300:FF:000235">
    <property type="entry name" value="ATPase ASNA1"/>
    <property type="match status" value="1"/>
</dbReference>
<dbReference type="CDD" id="cd18795">
    <property type="entry name" value="SF2_C_Ski2"/>
    <property type="match status" value="1"/>
</dbReference>
<dbReference type="InterPro" id="IPR001650">
    <property type="entry name" value="Helicase_C-like"/>
</dbReference>
<dbReference type="InterPro" id="IPR050474">
    <property type="entry name" value="Hel308_SKI2-like"/>
</dbReference>
<dbReference type="GO" id="GO:0006281">
    <property type="term" value="P:DNA repair"/>
    <property type="evidence" value="ECO:0007669"/>
    <property type="project" value="UniProtKB-KW"/>
</dbReference>
<keyword evidence="9 13" id="KW-0067">ATP-binding</keyword>
<dbReference type="EC" id="3.6.-.-" evidence="13"/>
<dbReference type="SUPFAM" id="SSF158702">
    <property type="entry name" value="Sec63 N-terminal domain-like"/>
    <property type="match status" value="1"/>
</dbReference>
<evidence type="ECO:0000256" key="10">
    <source>
        <dbReference type="ARBA" id="ARBA00023204"/>
    </source>
</evidence>
<evidence type="ECO:0000313" key="16">
    <source>
        <dbReference type="Proteomes" id="UP000887560"/>
    </source>
</evidence>
<dbReference type="InterPro" id="IPR011545">
    <property type="entry name" value="DEAD/DEAH_box_helicase_dom"/>
</dbReference>
<evidence type="ECO:0000256" key="4">
    <source>
        <dbReference type="ARBA" id="ARBA00022741"/>
    </source>
</evidence>
<dbReference type="CDD" id="cd02035">
    <property type="entry name" value="ArsA"/>
    <property type="match status" value="1"/>
</dbReference>
<keyword evidence="3 13" id="KW-0963">Cytoplasm</keyword>
<keyword evidence="13" id="KW-0862">Zinc</keyword>
<dbReference type="FunFam" id="3.40.50.300:FF:000813">
    <property type="entry name" value="helicase POLQ-like isoform X1"/>
    <property type="match status" value="1"/>
</dbReference>
<evidence type="ECO:0000256" key="2">
    <source>
        <dbReference type="ARBA" id="ARBA00022448"/>
    </source>
</evidence>
<dbReference type="CDD" id="cd18026">
    <property type="entry name" value="DEXHc_POLQ-like"/>
    <property type="match status" value="1"/>
</dbReference>
<dbReference type="GO" id="GO:0003676">
    <property type="term" value="F:nucleic acid binding"/>
    <property type="evidence" value="ECO:0007669"/>
    <property type="project" value="InterPro"/>
</dbReference>
<dbReference type="InterPro" id="IPR027542">
    <property type="entry name" value="ATPase_ArsA/GET3_euk"/>
</dbReference>
<feature type="binding site" evidence="13">
    <location>
        <position position="1017"/>
    </location>
    <ligand>
        <name>ATP</name>
        <dbReference type="ChEBI" id="CHEBI:30616"/>
    </ligand>
</feature>
<evidence type="ECO:0000256" key="5">
    <source>
        <dbReference type="ARBA" id="ARBA00022763"/>
    </source>
</evidence>
<keyword evidence="7" id="KW-0347">Helicase</keyword>
<keyword evidence="2 13" id="KW-0813">Transport</keyword>
<feature type="binding site" evidence="13">
    <location>
        <position position="1044"/>
    </location>
    <ligand>
        <name>ATP</name>
        <dbReference type="ChEBI" id="CHEBI:30616"/>
    </ligand>
</feature>
<evidence type="ECO:0000256" key="9">
    <source>
        <dbReference type="ARBA" id="ARBA00022840"/>
    </source>
</evidence>
<evidence type="ECO:0000256" key="1">
    <source>
        <dbReference type="ARBA" id="ARBA00004123"/>
    </source>
</evidence>
<evidence type="ECO:0000256" key="8">
    <source>
        <dbReference type="ARBA" id="ARBA00022824"/>
    </source>
</evidence>
<comment type="catalytic activity">
    <reaction evidence="12">
        <text>ATP + H2O = ADP + phosphate + H(+)</text>
        <dbReference type="Rhea" id="RHEA:13065"/>
        <dbReference type="ChEBI" id="CHEBI:15377"/>
        <dbReference type="ChEBI" id="CHEBI:15378"/>
        <dbReference type="ChEBI" id="CHEBI:30616"/>
        <dbReference type="ChEBI" id="CHEBI:43474"/>
        <dbReference type="ChEBI" id="CHEBI:456216"/>
        <dbReference type="EC" id="5.6.2.4"/>
    </reaction>
</comment>
<comment type="subcellular location">
    <subcellularLocation>
        <location evidence="13">Cytoplasm</location>
    </subcellularLocation>
    <subcellularLocation>
        <location evidence="13">Endoplasmic reticulum</location>
    </subcellularLocation>
    <subcellularLocation>
        <location evidence="1">Nucleus</location>
    </subcellularLocation>
</comment>
<keyword evidence="8 13" id="KW-0256">Endoplasmic reticulum</keyword>
<dbReference type="Gene3D" id="1.10.3380.20">
    <property type="match status" value="1"/>
</dbReference>
<dbReference type="InterPro" id="IPR016300">
    <property type="entry name" value="ATPase_ArsA/GET3"/>
</dbReference>
<dbReference type="NCBIfam" id="TIGR00345">
    <property type="entry name" value="GET3_arsA_TRC40"/>
    <property type="match status" value="1"/>
</dbReference>
<dbReference type="Gene3D" id="3.40.50.300">
    <property type="entry name" value="P-loop containing nucleotide triphosphate hydrolases"/>
    <property type="match status" value="3"/>
</dbReference>
<protein>
    <recommendedName>
        <fullName evidence="13">ATPase ASNA1 homolog</fullName>
        <ecNumber evidence="13">3.6.-.-</ecNumber>
    </recommendedName>
    <alternativeName>
        <fullName evidence="13">Arsenical pump-driving ATPase homolog</fullName>
    </alternativeName>
    <alternativeName>
        <fullName evidence="13">Arsenite-stimulated ATPase</fullName>
    </alternativeName>
</protein>
<feature type="domain" description="Helicase C-terminal" evidence="15">
    <location>
        <begin position="215"/>
        <end position="429"/>
    </location>
</feature>
<proteinExistence type="inferred from homology"/>
<dbReference type="SMART" id="SM00487">
    <property type="entry name" value="DEXDc"/>
    <property type="match status" value="1"/>
</dbReference>
<dbReference type="PANTHER" id="PTHR47961">
    <property type="entry name" value="DNA POLYMERASE THETA, PUTATIVE (AFU_ORTHOLOGUE AFUA_1G05260)-RELATED"/>
    <property type="match status" value="1"/>
</dbReference>
<dbReference type="GO" id="GO:0005634">
    <property type="term" value="C:nucleus"/>
    <property type="evidence" value="ECO:0007669"/>
    <property type="project" value="UniProtKB-SubCell"/>
</dbReference>
<keyword evidence="4 13" id="KW-0547">Nucleotide-binding</keyword>
<reference evidence="17" key="1">
    <citation type="submission" date="2022-11" db="UniProtKB">
        <authorList>
            <consortium name="WormBaseParasite"/>
        </authorList>
    </citation>
    <scope>IDENTIFICATION</scope>
</reference>
<dbReference type="InterPro" id="IPR046931">
    <property type="entry name" value="HTH_61"/>
</dbReference>
<evidence type="ECO:0000256" key="3">
    <source>
        <dbReference type="ARBA" id="ARBA00022490"/>
    </source>
</evidence>
<dbReference type="InterPro" id="IPR048960">
    <property type="entry name" value="POLQ-like_helical"/>
</dbReference>
<dbReference type="GO" id="GO:0043138">
    <property type="term" value="F:3'-5' DNA helicase activity"/>
    <property type="evidence" value="ECO:0007669"/>
    <property type="project" value="UniProtKB-EC"/>
</dbReference>
<comment type="similarity">
    <text evidence="13">Belongs to the arsA ATPase family.</text>
</comment>
<keyword evidence="11" id="KW-0539">Nucleus</keyword>
<evidence type="ECO:0000256" key="13">
    <source>
        <dbReference type="HAMAP-Rule" id="MF_03112"/>
    </source>
</evidence>
<evidence type="ECO:0000259" key="14">
    <source>
        <dbReference type="PROSITE" id="PS51192"/>
    </source>
</evidence>
<dbReference type="HAMAP" id="MF_03112">
    <property type="entry name" value="Asna1_Get3"/>
    <property type="match status" value="1"/>
</dbReference>
<feature type="domain" description="Helicase ATP-binding" evidence="14">
    <location>
        <begin position="28"/>
        <end position="204"/>
    </location>
</feature>
<dbReference type="InterPro" id="IPR014001">
    <property type="entry name" value="Helicase_ATP-bd"/>
</dbReference>
<dbReference type="Pfam" id="PF02374">
    <property type="entry name" value="ArsA_ATPase"/>
    <property type="match status" value="1"/>
</dbReference>
<evidence type="ECO:0000256" key="11">
    <source>
        <dbReference type="ARBA" id="ARBA00023242"/>
    </source>
</evidence>
<dbReference type="InterPro" id="IPR027417">
    <property type="entry name" value="P-loop_NTPase"/>
</dbReference>